<name>A0A2X0I6L3_9ACTN</name>
<dbReference type="EMBL" id="QKYN01000213">
    <property type="protein sequence ID" value="RAG80602.1"/>
    <property type="molecule type" value="Genomic_DNA"/>
</dbReference>
<protein>
    <submittedName>
        <fullName evidence="1">Uncharacterized protein</fullName>
    </submittedName>
</protein>
<dbReference type="Proteomes" id="UP000248889">
    <property type="component" value="Unassembled WGS sequence"/>
</dbReference>
<dbReference type="OrthoDB" id="4274268at2"/>
<accession>A0A2X0I6L3</accession>
<comment type="caution">
    <text evidence="1">The sequence shown here is derived from an EMBL/GenBank/DDBJ whole genome shotgun (WGS) entry which is preliminary data.</text>
</comment>
<keyword evidence="2" id="KW-1185">Reference proteome</keyword>
<evidence type="ECO:0000313" key="2">
    <source>
        <dbReference type="Proteomes" id="UP000248889"/>
    </source>
</evidence>
<evidence type="ECO:0000313" key="1">
    <source>
        <dbReference type="EMBL" id="RAG80602.1"/>
    </source>
</evidence>
<proteinExistence type="predicted"/>
<gene>
    <name evidence="1" type="ORF">DN069_37260</name>
</gene>
<dbReference type="AlphaFoldDB" id="A0A2X0I6L3"/>
<dbReference type="RefSeq" id="WP_111507688.1">
    <property type="nucleotide sequence ID" value="NZ_QKYN01000213.1"/>
</dbReference>
<reference evidence="1 2" key="1">
    <citation type="submission" date="2018-06" db="EMBL/GenBank/DDBJ databases">
        <title>Streptacidiphilus pinicola sp. nov., isolated from pine grove soil.</title>
        <authorList>
            <person name="Roh S.G."/>
            <person name="Park S."/>
            <person name="Kim M.-K."/>
            <person name="Yun B.-R."/>
            <person name="Park J."/>
            <person name="Kim M.J."/>
            <person name="Kim Y.S."/>
            <person name="Kim S.B."/>
        </authorList>
    </citation>
    <scope>NUCLEOTIDE SEQUENCE [LARGE SCALE GENOMIC DNA]</scope>
    <source>
        <strain evidence="1 2">MMS16-CNU450</strain>
    </source>
</reference>
<organism evidence="1 2">
    <name type="scientific">Streptacidiphilus pinicola</name>
    <dbReference type="NCBI Taxonomy" id="2219663"/>
    <lineage>
        <taxon>Bacteria</taxon>
        <taxon>Bacillati</taxon>
        <taxon>Actinomycetota</taxon>
        <taxon>Actinomycetes</taxon>
        <taxon>Kitasatosporales</taxon>
        <taxon>Streptomycetaceae</taxon>
        <taxon>Streptacidiphilus</taxon>
    </lineage>
</organism>
<sequence>MCIRIRVAEIAPHAVVWDPLEVLVLVGAGTDPASARELIAAVLTDLGARRTWSGFRCFCGEPVVLPTELAAHADSG</sequence>